<name>A0A3M8BV17_9BACL</name>
<dbReference type="Gene3D" id="2.40.50.100">
    <property type="match status" value="1"/>
</dbReference>
<evidence type="ECO:0008006" key="3">
    <source>
        <dbReference type="Google" id="ProtNLM"/>
    </source>
</evidence>
<protein>
    <recommendedName>
        <fullName evidence="3">Lipoyl-binding domain-containing protein</fullName>
    </recommendedName>
</protein>
<organism evidence="1 2">
    <name type="scientific">Brevibacillus invocatus</name>
    <dbReference type="NCBI Taxonomy" id="173959"/>
    <lineage>
        <taxon>Bacteria</taxon>
        <taxon>Bacillati</taxon>
        <taxon>Bacillota</taxon>
        <taxon>Bacilli</taxon>
        <taxon>Bacillales</taxon>
        <taxon>Paenibacillaceae</taxon>
        <taxon>Brevibacillus</taxon>
    </lineage>
</organism>
<proteinExistence type="predicted"/>
<dbReference type="OrthoDB" id="2639611at2"/>
<evidence type="ECO:0000313" key="1">
    <source>
        <dbReference type="EMBL" id="RNB67249.1"/>
    </source>
</evidence>
<reference evidence="1 2" key="1">
    <citation type="submission" date="2018-10" db="EMBL/GenBank/DDBJ databases">
        <title>Phylogenomics of Brevibacillus.</title>
        <authorList>
            <person name="Dunlap C."/>
        </authorList>
    </citation>
    <scope>NUCLEOTIDE SEQUENCE [LARGE SCALE GENOMIC DNA]</scope>
    <source>
        <strain evidence="1 2">JCM 12215</strain>
    </source>
</reference>
<gene>
    <name evidence="1" type="ORF">EDM52_22875</name>
</gene>
<dbReference type="EMBL" id="RHHR01000054">
    <property type="protein sequence ID" value="RNB67249.1"/>
    <property type="molecule type" value="Genomic_DNA"/>
</dbReference>
<evidence type="ECO:0000313" key="2">
    <source>
        <dbReference type="Proteomes" id="UP000282028"/>
    </source>
</evidence>
<dbReference type="AlphaFoldDB" id="A0A3M8BV17"/>
<keyword evidence="2" id="KW-1185">Reference proteome</keyword>
<accession>A0A3M8BV17</accession>
<sequence>MVLKDEIIARLAGTIQQISCQTGEYVQEGETLFVLVSQEGETIPVISRVSGKVGELEVELGEDVIAGMILTVVYME</sequence>
<comment type="caution">
    <text evidence="1">The sequence shown here is derived from an EMBL/GenBank/DDBJ whole genome shotgun (WGS) entry which is preliminary data.</text>
</comment>
<dbReference type="InterPro" id="IPR011053">
    <property type="entry name" value="Single_hybrid_motif"/>
</dbReference>
<dbReference type="SUPFAM" id="SSF51230">
    <property type="entry name" value="Single hybrid motif"/>
    <property type="match status" value="1"/>
</dbReference>
<dbReference type="Proteomes" id="UP000282028">
    <property type="component" value="Unassembled WGS sequence"/>
</dbReference>